<reference evidence="2 3" key="1">
    <citation type="submission" date="2015-08" db="EMBL/GenBank/DDBJ databases">
        <title>Ancestral chromatin configuration constrains chromatin evolution on differentiating sex chromosomes in Drosophila.</title>
        <authorList>
            <person name="Zhou Q."/>
            <person name="Bachtrog D."/>
        </authorList>
    </citation>
    <scope>NUCLEOTIDE SEQUENCE [LARGE SCALE GENOMIC DNA]</scope>
    <source>
        <tissue evidence="2">Whole larvae</tissue>
    </source>
</reference>
<evidence type="ECO:0000313" key="3">
    <source>
        <dbReference type="Proteomes" id="UP000494163"/>
    </source>
</evidence>
<evidence type="ECO:0000313" key="2">
    <source>
        <dbReference type="EMBL" id="ALC47384.1"/>
    </source>
</evidence>
<feature type="region of interest" description="Disordered" evidence="1">
    <location>
        <begin position="347"/>
        <end position="386"/>
    </location>
</feature>
<dbReference type="EMBL" id="CP012526">
    <property type="protein sequence ID" value="ALC47384.1"/>
    <property type="molecule type" value="Genomic_DNA"/>
</dbReference>
<feature type="compositionally biased region" description="Basic and acidic residues" evidence="1">
    <location>
        <begin position="454"/>
        <end position="481"/>
    </location>
</feature>
<protein>
    <submittedName>
        <fullName evidence="2">Sodh-2</fullName>
    </submittedName>
</protein>
<proteinExistence type="predicted"/>
<sequence length="762" mass="84300">MVISLYGRSSRCLCSTLRIWNGANIHRPVVQVIQRFNQSDASGNDDNKGQKIPKPINLNADNTLIEKNKPLVAFDDILSKANTNQFPISDVHLKKSTDLDSLNVASVDNISNAPIRIEYELPIEMIPSQISNNLSSSNISEDTSNEKITIVLENEVQKAPLSNKEKQPADDNVKYFTFATDVTESYIPSPFHNYNIDVKSDANAKNNTTKAVNETVNAPKLEPNKKDVDGKSNLTVDSSHTAEIFNFFPSTPSTNVSCDKVEATNTVGEVDINKEKINFESRANVASHVMSQISPEVAPWSGTAETLRMSSSSSSSEPPANNEEKINILGGQQSDKNSKASTIFVESVQNTDSQDKSDIDGKNESQSTYAEKPKEPSSAKTPNPPLGELVNAFVLKNAQNNNQATYKTNKVFDLNTIEQYQNSFSNLEVKANKSSSDSIDQVKAETNLTPGDLYDSKSETPIYEERTGRDTPQTSEHEKLMDPTVVKPTKIEHIKPSDGVQAKSPIHKSSSKEGKAEDVQKINEAELKQVLSSEQFDKKVEERPSLAQYLYELIVGKGNSSNNKGGNNNRRGLATYSAVRGFTSSSTSDGDTFISPDLPKRGLGAAAILDSRNTEYYKNKTTEDNQNDKKLGDNLNSEMHPKELTSQLYRVTCLKKHNVSQAPTFKPSSAEPTMCSNNEEITWNPQPHFIMITLRKKIHTTVNNPMSSTEIKGGTPHKCEDKSPRAQLKRKAESSQIKIKGGSKKCWKKLRDLRKPIKDDDC</sequence>
<name>A0A0M4EJZ4_DROBS</name>
<accession>A0A0M4EJZ4</accession>
<keyword evidence="3" id="KW-1185">Reference proteome</keyword>
<feature type="compositionally biased region" description="Basic and acidic residues" evidence="1">
    <location>
        <begin position="353"/>
        <end position="363"/>
    </location>
</feature>
<dbReference type="AlphaFoldDB" id="A0A0M4EJZ4"/>
<evidence type="ECO:0000256" key="1">
    <source>
        <dbReference type="SAM" id="MobiDB-lite"/>
    </source>
</evidence>
<dbReference type="Proteomes" id="UP000494163">
    <property type="component" value="Chromosome 3R"/>
</dbReference>
<feature type="region of interest" description="Disordered" evidence="1">
    <location>
        <begin position="301"/>
        <end position="324"/>
    </location>
</feature>
<feature type="compositionally biased region" description="Basic and acidic residues" evidence="1">
    <location>
        <begin position="510"/>
        <end position="519"/>
    </location>
</feature>
<gene>
    <name evidence="2" type="ORF">Dbus_chr3Rg2134</name>
</gene>
<feature type="region of interest" description="Disordered" evidence="1">
    <location>
        <begin position="496"/>
        <end position="519"/>
    </location>
</feature>
<organism evidence="2 3">
    <name type="scientific">Drosophila busckii</name>
    <name type="common">Fruit fly</name>
    <dbReference type="NCBI Taxonomy" id="30019"/>
    <lineage>
        <taxon>Eukaryota</taxon>
        <taxon>Metazoa</taxon>
        <taxon>Ecdysozoa</taxon>
        <taxon>Arthropoda</taxon>
        <taxon>Hexapoda</taxon>
        <taxon>Insecta</taxon>
        <taxon>Pterygota</taxon>
        <taxon>Neoptera</taxon>
        <taxon>Endopterygota</taxon>
        <taxon>Diptera</taxon>
        <taxon>Brachycera</taxon>
        <taxon>Muscomorpha</taxon>
        <taxon>Ephydroidea</taxon>
        <taxon>Drosophilidae</taxon>
        <taxon>Drosophila</taxon>
    </lineage>
</organism>
<dbReference type="OrthoDB" id="1879366at2759"/>
<feature type="region of interest" description="Disordered" evidence="1">
    <location>
        <begin position="707"/>
        <end position="735"/>
    </location>
</feature>
<feature type="region of interest" description="Disordered" evidence="1">
    <location>
        <begin position="444"/>
        <end position="482"/>
    </location>
</feature>